<dbReference type="Pfam" id="PF01381">
    <property type="entry name" value="HTH_3"/>
    <property type="match status" value="1"/>
</dbReference>
<name>A0A928V232_9SPHI</name>
<dbReference type="InterPro" id="IPR010982">
    <property type="entry name" value="Lambda_DNA-bd_dom_sf"/>
</dbReference>
<dbReference type="SUPFAM" id="SSF47413">
    <property type="entry name" value="lambda repressor-like DNA-binding domains"/>
    <property type="match status" value="1"/>
</dbReference>
<dbReference type="SMART" id="SM00530">
    <property type="entry name" value="HTH_XRE"/>
    <property type="match status" value="1"/>
</dbReference>
<gene>
    <name evidence="2" type="ORF">C4F49_15540</name>
</gene>
<dbReference type="AlphaFoldDB" id="A0A928V232"/>
<dbReference type="CDD" id="cd00093">
    <property type="entry name" value="HTH_XRE"/>
    <property type="match status" value="1"/>
</dbReference>
<dbReference type="Gene3D" id="1.10.260.40">
    <property type="entry name" value="lambda repressor-like DNA-binding domains"/>
    <property type="match status" value="1"/>
</dbReference>
<dbReference type="EMBL" id="PRDK01000009">
    <property type="protein sequence ID" value="MBE8715097.1"/>
    <property type="molecule type" value="Genomic_DNA"/>
</dbReference>
<sequence length="112" mass="12712">MQSTLNTELLGSMLKNKRDKRGLRAVAEEIGEVSAATLSRIEQGKLPDVDTFIRICKWLDVPTDTFINDKKDTKKEVSTKDKVVAHLRADRELSKDTVNMLIKMIDMAYNSK</sequence>
<organism evidence="2 3">
    <name type="scientific">Sphingobacterium hungaricum</name>
    <dbReference type="NCBI Taxonomy" id="2082723"/>
    <lineage>
        <taxon>Bacteria</taxon>
        <taxon>Pseudomonadati</taxon>
        <taxon>Bacteroidota</taxon>
        <taxon>Sphingobacteriia</taxon>
        <taxon>Sphingobacteriales</taxon>
        <taxon>Sphingobacteriaceae</taxon>
        <taxon>Sphingobacterium</taxon>
    </lineage>
</organism>
<dbReference type="RefSeq" id="WP_196936948.1">
    <property type="nucleotide sequence ID" value="NZ_MU158698.1"/>
</dbReference>
<dbReference type="Proteomes" id="UP000616201">
    <property type="component" value="Unassembled WGS sequence"/>
</dbReference>
<evidence type="ECO:0000313" key="2">
    <source>
        <dbReference type="EMBL" id="MBE8715097.1"/>
    </source>
</evidence>
<dbReference type="PROSITE" id="PS50943">
    <property type="entry name" value="HTH_CROC1"/>
    <property type="match status" value="1"/>
</dbReference>
<comment type="caution">
    <text evidence="2">The sequence shown here is derived from an EMBL/GenBank/DDBJ whole genome shotgun (WGS) entry which is preliminary data.</text>
</comment>
<reference evidence="2" key="1">
    <citation type="submission" date="2018-02" db="EMBL/GenBank/DDBJ databases">
        <authorList>
            <person name="Vasarhelyi B.M."/>
            <person name="Deshmukh S."/>
            <person name="Balint B."/>
            <person name="Kukolya J."/>
        </authorList>
    </citation>
    <scope>NUCLEOTIDE SEQUENCE</scope>
    <source>
        <strain evidence="2">KB22</strain>
    </source>
</reference>
<accession>A0A928V232</accession>
<feature type="domain" description="HTH cro/C1-type" evidence="1">
    <location>
        <begin position="14"/>
        <end position="66"/>
    </location>
</feature>
<dbReference type="GO" id="GO:0003677">
    <property type="term" value="F:DNA binding"/>
    <property type="evidence" value="ECO:0007669"/>
    <property type="project" value="InterPro"/>
</dbReference>
<dbReference type="InterPro" id="IPR001387">
    <property type="entry name" value="Cro/C1-type_HTH"/>
</dbReference>
<evidence type="ECO:0000259" key="1">
    <source>
        <dbReference type="PROSITE" id="PS50943"/>
    </source>
</evidence>
<keyword evidence="3" id="KW-1185">Reference proteome</keyword>
<protein>
    <submittedName>
        <fullName evidence="2">XRE family transcriptional regulator</fullName>
    </submittedName>
</protein>
<evidence type="ECO:0000313" key="3">
    <source>
        <dbReference type="Proteomes" id="UP000616201"/>
    </source>
</evidence>
<proteinExistence type="predicted"/>